<keyword evidence="3" id="KW-1185">Reference proteome</keyword>
<sequence length="174" mass="18694">MKPLQPIALGLAIVMLVVGFKGYDVLADSAGWLLVLLGVRDLAVERRGALLLTAGVCLVVSAGLWWPSVLDWFDDRHESLLWAVNLPQALFAGLLAHELSRRARAEGDSAAAVWLRIVVVATVVVAVLPIVVFGAGVRDLEPAAYVIASLSLLTLVVLLLTYAGRPWARSRHVS</sequence>
<evidence type="ECO:0000313" key="3">
    <source>
        <dbReference type="Proteomes" id="UP000246018"/>
    </source>
</evidence>
<dbReference type="AlphaFoldDB" id="A0A2T8FEM9"/>
<reference evidence="2 3" key="1">
    <citation type="submission" date="2018-04" db="EMBL/GenBank/DDBJ databases">
        <title>Genome of Nocardioides gansuensis WSJ-1.</title>
        <authorList>
            <person name="Wu S."/>
            <person name="Wang G."/>
        </authorList>
    </citation>
    <scope>NUCLEOTIDE SEQUENCE [LARGE SCALE GENOMIC DNA]</scope>
    <source>
        <strain evidence="2 3">WSJ-1</strain>
    </source>
</reference>
<dbReference type="EMBL" id="QDGZ01000001">
    <property type="protein sequence ID" value="PVG84153.1"/>
    <property type="molecule type" value="Genomic_DNA"/>
</dbReference>
<name>A0A2T8FEM9_9ACTN</name>
<keyword evidence="1" id="KW-0812">Transmembrane</keyword>
<proteinExistence type="predicted"/>
<accession>A0A2T8FEM9</accession>
<feature type="transmembrane region" description="Helical" evidence="1">
    <location>
        <begin position="49"/>
        <end position="68"/>
    </location>
</feature>
<evidence type="ECO:0000313" key="2">
    <source>
        <dbReference type="EMBL" id="PVG84153.1"/>
    </source>
</evidence>
<gene>
    <name evidence="2" type="ORF">DDE18_00470</name>
</gene>
<comment type="caution">
    <text evidence="2">The sequence shown here is derived from an EMBL/GenBank/DDBJ whole genome shotgun (WGS) entry which is preliminary data.</text>
</comment>
<protein>
    <submittedName>
        <fullName evidence="2">Uncharacterized protein</fullName>
    </submittedName>
</protein>
<feature type="transmembrane region" description="Helical" evidence="1">
    <location>
        <begin position="111"/>
        <end position="137"/>
    </location>
</feature>
<feature type="transmembrane region" description="Helical" evidence="1">
    <location>
        <begin position="143"/>
        <end position="164"/>
    </location>
</feature>
<dbReference type="OrthoDB" id="3529161at2"/>
<organism evidence="2 3">
    <name type="scientific">Nocardioides gansuensis</name>
    <dbReference type="NCBI Taxonomy" id="2138300"/>
    <lineage>
        <taxon>Bacteria</taxon>
        <taxon>Bacillati</taxon>
        <taxon>Actinomycetota</taxon>
        <taxon>Actinomycetes</taxon>
        <taxon>Propionibacteriales</taxon>
        <taxon>Nocardioidaceae</taxon>
        <taxon>Nocardioides</taxon>
    </lineage>
</organism>
<feature type="transmembrane region" description="Helical" evidence="1">
    <location>
        <begin position="80"/>
        <end position="99"/>
    </location>
</feature>
<feature type="transmembrane region" description="Helical" evidence="1">
    <location>
        <begin position="6"/>
        <end position="37"/>
    </location>
</feature>
<dbReference type="Proteomes" id="UP000246018">
    <property type="component" value="Unassembled WGS sequence"/>
</dbReference>
<keyword evidence="1" id="KW-1133">Transmembrane helix</keyword>
<dbReference type="RefSeq" id="WP_116570282.1">
    <property type="nucleotide sequence ID" value="NZ_QDGZ01000001.1"/>
</dbReference>
<keyword evidence="1" id="KW-0472">Membrane</keyword>
<evidence type="ECO:0000256" key="1">
    <source>
        <dbReference type="SAM" id="Phobius"/>
    </source>
</evidence>